<keyword evidence="2" id="KW-1185">Reference proteome</keyword>
<dbReference type="OrthoDB" id="3247165at2759"/>
<protein>
    <submittedName>
        <fullName evidence="1">Uncharacterized protein</fullName>
    </submittedName>
</protein>
<name>A0A0D0B5Y4_9AGAR</name>
<sequence>MAAYAAQGHMMDEVTVVLNSLCNHHAYYTALSRGRSVANTTILQGFDPKVITGGASGSLRKEFRELQLLNDITCLRYEGELDSSVQGST</sequence>
<evidence type="ECO:0000313" key="2">
    <source>
        <dbReference type="Proteomes" id="UP000053593"/>
    </source>
</evidence>
<gene>
    <name evidence="1" type="ORF">GYMLUDRAFT_170581</name>
</gene>
<accession>A0A0D0B5Y4</accession>
<dbReference type="AlphaFoldDB" id="A0A0D0B5Y4"/>
<reference evidence="1 2" key="1">
    <citation type="submission" date="2014-04" db="EMBL/GenBank/DDBJ databases">
        <title>Evolutionary Origins and Diversification of the Mycorrhizal Mutualists.</title>
        <authorList>
            <consortium name="DOE Joint Genome Institute"/>
            <consortium name="Mycorrhizal Genomics Consortium"/>
            <person name="Kohler A."/>
            <person name="Kuo A."/>
            <person name="Nagy L.G."/>
            <person name="Floudas D."/>
            <person name="Copeland A."/>
            <person name="Barry K.W."/>
            <person name="Cichocki N."/>
            <person name="Veneault-Fourrey C."/>
            <person name="LaButti K."/>
            <person name="Lindquist E.A."/>
            <person name="Lipzen A."/>
            <person name="Lundell T."/>
            <person name="Morin E."/>
            <person name="Murat C."/>
            <person name="Riley R."/>
            <person name="Ohm R."/>
            <person name="Sun H."/>
            <person name="Tunlid A."/>
            <person name="Henrissat B."/>
            <person name="Grigoriev I.V."/>
            <person name="Hibbett D.S."/>
            <person name="Martin F."/>
        </authorList>
    </citation>
    <scope>NUCLEOTIDE SEQUENCE [LARGE SCALE GENOMIC DNA]</scope>
    <source>
        <strain evidence="1 2">FD-317 M1</strain>
    </source>
</reference>
<evidence type="ECO:0000313" key="1">
    <source>
        <dbReference type="EMBL" id="KIK58790.1"/>
    </source>
</evidence>
<proteinExistence type="predicted"/>
<organism evidence="1 2">
    <name type="scientific">Collybiopsis luxurians FD-317 M1</name>
    <dbReference type="NCBI Taxonomy" id="944289"/>
    <lineage>
        <taxon>Eukaryota</taxon>
        <taxon>Fungi</taxon>
        <taxon>Dikarya</taxon>
        <taxon>Basidiomycota</taxon>
        <taxon>Agaricomycotina</taxon>
        <taxon>Agaricomycetes</taxon>
        <taxon>Agaricomycetidae</taxon>
        <taxon>Agaricales</taxon>
        <taxon>Marasmiineae</taxon>
        <taxon>Omphalotaceae</taxon>
        <taxon>Collybiopsis</taxon>
        <taxon>Collybiopsis luxurians</taxon>
    </lineage>
</organism>
<dbReference type="EMBL" id="KN834783">
    <property type="protein sequence ID" value="KIK58790.1"/>
    <property type="molecule type" value="Genomic_DNA"/>
</dbReference>
<dbReference type="HOGENOM" id="CLU_001324_10_0_1"/>
<dbReference type="Proteomes" id="UP000053593">
    <property type="component" value="Unassembled WGS sequence"/>
</dbReference>